<dbReference type="Gene3D" id="3.40.50.1860">
    <property type="match status" value="2"/>
</dbReference>
<sequence length="249" mass="28019">MQNKVEMMKRHQLGVIGGMGPKATSVFFDRVIELTKAEADQDHIDMIILNHASLPDRTNSIFERKDEQFLRLIQADIALLEHADVPNIVMPCNTAHRFFDDIQAMTAIPIVNMVRETVEELLAKHKANRKIGILATDATLQTDIYSDVLRQYGLEPFIPSPSMQQSIMSIIYDDIKKNGYSDARVLEGIVTEMLEREKCDGVVLACTELSCIELSESVRPYCIDALDVLVHRSIMLSGGTIKLPRAETF</sequence>
<dbReference type="PANTHER" id="PTHR21198:SF7">
    <property type="entry name" value="ASPARTATE-GLUTAMATE RACEMASE FAMILY"/>
    <property type="match status" value="1"/>
</dbReference>
<evidence type="ECO:0000256" key="1">
    <source>
        <dbReference type="ARBA" id="ARBA00007847"/>
    </source>
</evidence>
<protein>
    <submittedName>
        <fullName evidence="3">Aspartate racemase</fullName>
    </submittedName>
</protein>
<organism evidence="3 4">
    <name type="scientific">Paenibacillus glycanilyticus</name>
    <dbReference type="NCBI Taxonomy" id="126569"/>
    <lineage>
        <taxon>Bacteria</taxon>
        <taxon>Bacillati</taxon>
        <taxon>Bacillota</taxon>
        <taxon>Bacilli</taxon>
        <taxon>Bacillales</taxon>
        <taxon>Paenibacillaceae</taxon>
        <taxon>Paenibacillus</taxon>
    </lineage>
</organism>
<dbReference type="Pfam" id="PF01177">
    <property type="entry name" value="Asp_Glu_race"/>
    <property type="match status" value="1"/>
</dbReference>
<accession>A0ABQ6GKC7</accession>
<dbReference type="PANTHER" id="PTHR21198">
    <property type="entry name" value="GLUTAMATE RACEMASE"/>
    <property type="match status" value="1"/>
</dbReference>
<keyword evidence="2" id="KW-0413">Isomerase</keyword>
<evidence type="ECO:0000313" key="3">
    <source>
        <dbReference type="EMBL" id="GLX70688.1"/>
    </source>
</evidence>
<dbReference type="Proteomes" id="UP001157114">
    <property type="component" value="Unassembled WGS sequence"/>
</dbReference>
<evidence type="ECO:0000256" key="2">
    <source>
        <dbReference type="ARBA" id="ARBA00023235"/>
    </source>
</evidence>
<reference evidence="3 4" key="1">
    <citation type="submission" date="2023-03" db="EMBL/GenBank/DDBJ databases">
        <title>Draft genome sequence of the bacteria which degrade cell wall of Tricholomamatutake.</title>
        <authorList>
            <person name="Konishi Y."/>
            <person name="Fukuta Y."/>
            <person name="Shirasaka N."/>
        </authorList>
    </citation>
    <scope>NUCLEOTIDE SEQUENCE [LARGE SCALE GENOMIC DNA]</scope>
    <source>
        <strain evidence="4">mu1</strain>
    </source>
</reference>
<dbReference type="RefSeq" id="WP_284241462.1">
    <property type="nucleotide sequence ID" value="NZ_BSSQ01000019.1"/>
</dbReference>
<dbReference type="InterPro" id="IPR001920">
    <property type="entry name" value="Asp/Glu_race"/>
</dbReference>
<dbReference type="EMBL" id="BSSQ01000019">
    <property type="protein sequence ID" value="GLX70688.1"/>
    <property type="molecule type" value="Genomic_DNA"/>
</dbReference>
<dbReference type="InterPro" id="IPR015942">
    <property type="entry name" value="Asp/Glu/hydantoin_racemase"/>
</dbReference>
<keyword evidence="4" id="KW-1185">Reference proteome</keyword>
<dbReference type="SUPFAM" id="SSF53681">
    <property type="entry name" value="Aspartate/glutamate racemase"/>
    <property type="match status" value="2"/>
</dbReference>
<name>A0ABQ6GKC7_9BACL</name>
<dbReference type="InterPro" id="IPR004380">
    <property type="entry name" value="Asp_race"/>
</dbReference>
<gene>
    <name evidence="3" type="primary">racX</name>
    <name evidence="3" type="ORF">MU1_50340</name>
</gene>
<comment type="caution">
    <text evidence="3">The sequence shown here is derived from an EMBL/GenBank/DDBJ whole genome shotgun (WGS) entry which is preliminary data.</text>
</comment>
<proteinExistence type="inferred from homology"/>
<dbReference type="NCBIfam" id="TIGR00035">
    <property type="entry name" value="asp_race"/>
    <property type="match status" value="1"/>
</dbReference>
<evidence type="ECO:0000313" key="4">
    <source>
        <dbReference type="Proteomes" id="UP001157114"/>
    </source>
</evidence>
<comment type="similarity">
    <text evidence="1">Belongs to the aspartate/glutamate racemases family.</text>
</comment>